<protein>
    <submittedName>
        <fullName evidence="2">Uncharacterized protein</fullName>
    </submittedName>
</protein>
<evidence type="ECO:0000313" key="3">
    <source>
        <dbReference type="Proteomes" id="UP000254554"/>
    </source>
</evidence>
<reference evidence="2 3" key="1">
    <citation type="submission" date="2018-06" db="EMBL/GenBank/DDBJ databases">
        <authorList>
            <consortium name="Pathogen Informatics"/>
            <person name="Doyle S."/>
        </authorList>
    </citation>
    <scope>NUCLEOTIDE SEQUENCE [LARGE SCALE GENOMIC DNA]</scope>
    <source>
        <strain evidence="2 3">NCTC11370</strain>
    </source>
</reference>
<feature type="compositionally biased region" description="Basic and acidic residues" evidence="1">
    <location>
        <begin position="22"/>
        <end position="31"/>
    </location>
</feature>
<keyword evidence="3" id="KW-1185">Reference proteome</keyword>
<gene>
    <name evidence="2" type="ORF">NCTC11370_02990</name>
</gene>
<evidence type="ECO:0000313" key="2">
    <source>
        <dbReference type="EMBL" id="STO22888.1"/>
    </source>
</evidence>
<dbReference type="AlphaFoldDB" id="A0A377GEX1"/>
<feature type="compositionally biased region" description="Low complexity" evidence="1">
    <location>
        <begin position="1"/>
        <end position="16"/>
    </location>
</feature>
<organism evidence="2 3">
    <name type="scientific">Fluoribacter dumoffii</name>
    <dbReference type="NCBI Taxonomy" id="463"/>
    <lineage>
        <taxon>Bacteria</taxon>
        <taxon>Pseudomonadati</taxon>
        <taxon>Pseudomonadota</taxon>
        <taxon>Gammaproteobacteria</taxon>
        <taxon>Legionellales</taxon>
        <taxon>Legionellaceae</taxon>
        <taxon>Fluoribacter</taxon>
    </lineage>
</organism>
<sequence length="31" mass="3282">MLLLSLNGMGLNKKNGVSGGSDAEKKLLHKK</sequence>
<name>A0A377GEX1_9GAMM</name>
<accession>A0A377GEX1</accession>
<evidence type="ECO:0000256" key="1">
    <source>
        <dbReference type="SAM" id="MobiDB-lite"/>
    </source>
</evidence>
<feature type="region of interest" description="Disordered" evidence="1">
    <location>
        <begin position="1"/>
        <end position="31"/>
    </location>
</feature>
<proteinExistence type="predicted"/>
<dbReference type="Proteomes" id="UP000254554">
    <property type="component" value="Unassembled WGS sequence"/>
</dbReference>
<dbReference type="EMBL" id="UGGT01000001">
    <property type="protein sequence ID" value="STO22888.1"/>
    <property type="molecule type" value="Genomic_DNA"/>
</dbReference>